<dbReference type="InterPro" id="IPR029018">
    <property type="entry name" value="Hex-like_dom2"/>
</dbReference>
<dbReference type="Pfam" id="PF05089">
    <property type="entry name" value="NAGLU"/>
    <property type="match status" value="1"/>
</dbReference>
<evidence type="ECO:0000313" key="5">
    <source>
        <dbReference type="EMBL" id="KAK2554686.1"/>
    </source>
</evidence>
<feature type="domain" description="Alpha-N-acetylglucosaminidase N-terminal" evidence="4">
    <location>
        <begin position="49"/>
        <end position="134"/>
    </location>
</feature>
<dbReference type="EMBL" id="JARQWQ010000067">
    <property type="protein sequence ID" value="KAK2554686.1"/>
    <property type="molecule type" value="Genomic_DNA"/>
</dbReference>
<sequence>MTPPRKVVGLYFTIWSVLAQITLGFYLNSLRLKQYAHIKTKTPVGVQEQAVKDLITRLIGSELASRFYIVVDGSISTVGLDSFQYVTDPTDGKFVITGTTGVAAALGFSHFLKYVCYSHVSWSGDQIKIPDPFPVVKTPVNITSPNRFRYYQNVCTVSYSFAWWNWTRWEREIDWMAMNGINLPLAFNGQEAIWQRVYLKMNLTQQDLDKHFGGPAFLAWSRMGNIRGWGGPLSLSWHANQLALQHKIVARMQELGMTPVFPAFAGHVPENFTRIFPNANVTRLGSWAHFNKTYSFTYLLDPNICHFQQIGGSFIKEYRAEFGTNHIYNADTFNEMTPRSSDPVYLSSASRAVYDGMLAGDPDAIWLMQGWLFLETSFWKPQQVKALLHGLKQPSVFGKYCSFISVPLLWRPRTNNVFSILFSMNCCCN</sequence>
<accession>A0AAD9UYL3</accession>
<dbReference type="AlphaFoldDB" id="A0AAD9UYL3"/>
<evidence type="ECO:0000259" key="3">
    <source>
        <dbReference type="Pfam" id="PF05089"/>
    </source>
</evidence>
<dbReference type="InterPro" id="IPR024240">
    <property type="entry name" value="NAGLU_N"/>
</dbReference>
<reference evidence="5" key="2">
    <citation type="journal article" date="2023" name="Science">
        <title>Genomic signatures of disease resistance in endangered staghorn corals.</title>
        <authorList>
            <person name="Vollmer S.V."/>
            <person name="Selwyn J.D."/>
            <person name="Despard B.A."/>
            <person name="Roesel C.L."/>
        </authorList>
    </citation>
    <scope>NUCLEOTIDE SEQUENCE</scope>
    <source>
        <strain evidence="5">K2</strain>
    </source>
</reference>
<evidence type="ECO:0000259" key="4">
    <source>
        <dbReference type="Pfam" id="PF12971"/>
    </source>
</evidence>
<dbReference type="InterPro" id="IPR024733">
    <property type="entry name" value="NAGLU_tim-barrel"/>
</dbReference>
<dbReference type="PANTHER" id="PTHR12872:SF1">
    <property type="entry name" value="ALPHA-N-ACETYLGLUCOSAMINIDASE"/>
    <property type="match status" value="1"/>
</dbReference>
<keyword evidence="1" id="KW-0378">Hydrolase</keyword>
<dbReference type="Gene3D" id="3.30.379.10">
    <property type="entry name" value="Chitobiase/beta-hexosaminidase domain 2-like"/>
    <property type="match status" value="1"/>
</dbReference>
<feature type="transmembrane region" description="Helical" evidence="2">
    <location>
        <begin position="7"/>
        <end position="27"/>
    </location>
</feature>
<dbReference type="GO" id="GO:0016787">
    <property type="term" value="F:hydrolase activity"/>
    <property type="evidence" value="ECO:0007669"/>
    <property type="project" value="UniProtKB-KW"/>
</dbReference>
<name>A0AAD9UYL3_ACRCE</name>
<evidence type="ECO:0000313" key="6">
    <source>
        <dbReference type="Proteomes" id="UP001249851"/>
    </source>
</evidence>
<gene>
    <name evidence="5" type="ORF">P5673_023639</name>
</gene>
<reference evidence="5" key="1">
    <citation type="journal article" date="2023" name="G3 (Bethesda)">
        <title>Whole genome assembly and annotation of the endangered Caribbean coral Acropora cervicornis.</title>
        <authorList>
            <person name="Selwyn J.D."/>
            <person name="Vollmer S.V."/>
        </authorList>
    </citation>
    <scope>NUCLEOTIDE SEQUENCE</scope>
    <source>
        <strain evidence="5">K2</strain>
    </source>
</reference>
<evidence type="ECO:0000256" key="1">
    <source>
        <dbReference type="ARBA" id="ARBA00022801"/>
    </source>
</evidence>
<keyword evidence="6" id="KW-1185">Reference proteome</keyword>
<dbReference type="PANTHER" id="PTHR12872">
    <property type="entry name" value="ALPHA-N-ACETYLGLUCOSAMINIDASE"/>
    <property type="match status" value="1"/>
</dbReference>
<comment type="caution">
    <text evidence="5">The sequence shown here is derived from an EMBL/GenBank/DDBJ whole genome shotgun (WGS) entry which is preliminary data.</text>
</comment>
<keyword evidence="2" id="KW-0812">Transmembrane</keyword>
<organism evidence="5 6">
    <name type="scientific">Acropora cervicornis</name>
    <name type="common">Staghorn coral</name>
    <dbReference type="NCBI Taxonomy" id="6130"/>
    <lineage>
        <taxon>Eukaryota</taxon>
        <taxon>Metazoa</taxon>
        <taxon>Cnidaria</taxon>
        <taxon>Anthozoa</taxon>
        <taxon>Hexacorallia</taxon>
        <taxon>Scleractinia</taxon>
        <taxon>Astrocoeniina</taxon>
        <taxon>Acroporidae</taxon>
        <taxon>Acropora</taxon>
    </lineage>
</organism>
<evidence type="ECO:0000256" key="2">
    <source>
        <dbReference type="SAM" id="Phobius"/>
    </source>
</evidence>
<dbReference type="InterPro" id="IPR007781">
    <property type="entry name" value="NAGLU"/>
</dbReference>
<protein>
    <submittedName>
        <fullName evidence="5">Alpha-N-acetylglucosaminidase</fullName>
    </submittedName>
</protein>
<keyword evidence="2" id="KW-1133">Transmembrane helix</keyword>
<dbReference type="Gene3D" id="3.20.20.80">
    <property type="entry name" value="Glycosidases"/>
    <property type="match status" value="1"/>
</dbReference>
<dbReference type="Proteomes" id="UP001249851">
    <property type="component" value="Unassembled WGS sequence"/>
</dbReference>
<feature type="domain" description="Alpha-N-acetylglucosaminidase tim-barrel" evidence="3">
    <location>
        <begin position="149"/>
        <end position="393"/>
    </location>
</feature>
<dbReference type="Pfam" id="PF12971">
    <property type="entry name" value="NAGLU_N"/>
    <property type="match status" value="1"/>
</dbReference>
<proteinExistence type="predicted"/>
<keyword evidence="2" id="KW-0472">Membrane</keyword>